<dbReference type="Gene3D" id="1.10.150.120">
    <property type="entry name" value="[2Fe-2S]-binding domain"/>
    <property type="match status" value="1"/>
</dbReference>
<dbReference type="InterPro" id="IPR037165">
    <property type="entry name" value="AldOxase/xan_DH_Mopterin-bd_sf"/>
</dbReference>
<dbReference type="InterPro" id="IPR002888">
    <property type="entry name" value="2Fe-2S-bd"/>
</dbReference>
<dbReference type="Pfam" id="PF20256">
    <property type="entry name" value="MoCoBD_2"/>
    <property type="match status" value="1"/>
</dbReference>
<keyword evidence="3" id="KW-0479">Metal-binding</keyword>
<sequence>MSTEITGSRTTGTQAPGTPTPGTPTAGDPGSGSDYAGMTVNGASVAAEPRPGQCLRTFLREAGNTGVKKGCDGGDCGACTVHVDGVPVHSCIYPALRAEGREVTTIEGLAAAQGCGPERNGSGLHPMQERFMAAQGFQCGFCTAGMVMTAATFTEEQRQDLPRNLKGNLCRCTGYRSIADSICGATRTGSIHADPIHVEPGGRAGSNAAAPAARRIVTGQERYALDLLQGDIPLPAPGAQPVEAPTADADTAGANSHGTDSRCTPAEELPGRIPGLLHMKLLRSPHAHARILGIDTAAALAVDGVVAVFTHADVPDLLYSTAQHELVADDPQDTRLLEDTVRFVGQRVAAVVATSVAAAEAGVRAVRVTYGILEPVLDPETAMHAPALHGDKDGRAAGIADPVRNLVAELHSHVGDVEAGFADAAVVYEGTFHTQRVQHTSLETHAATGWIDAAGRLVVRSSTQVPFLARRTLCRLFGLGEDAVRVLAPRVGGGFGGKQEVFTEDIVALAVLRLGRPVQLEHTRTEQFTSTSVRHPMRMRVRVGATADGRLTGIELDLLSNTGAYGNHGPGVMFHGTGECIAVYNCPNKKVDARAVYTTTVPSGAFRGYGLSQSVFAIESAMDELARRLGLDPLEFRRINAVREGDPMISTNPVPAADVEFGSYGLDQCLDLVAGALERGAEREARMPVPFGEENPEGDWLEGDWAVGTGTALSMIDSVPPNGHFGDATVSLLPDGTYVVKVGTAEFGNGTTTVHAQIAATALGTTAGRVRILQSDTDLVAHDTGAYGSAGTMVAGRAVLIAATGLAGKIAALASEMAGGAVPHVSAPQLGPDGVRCAGADLTWAQLAAAAAGRGIALEAHGHWAGTPRSVAFNVQGFRVAVNRATGELRILQSVQAADAGFVINPLQCRGQVEGGVAQALGSALYEEVVLDDAGAVVSDILRQYHIPTFADVPRTEVYFASTTDRLGPLGAKSMSESPYNPVAPALANAIRDAVGVRLPRLPMSRDRIYLALRDAAEPPS</sequence>
<dbReference type="Pfam" id="PF01315">
    <property type="entry name" value="Ald_Xan_dh_C"/>
    <property type="match status" value="1"/>
</dbReference>
<name>A0ABP7CP74_9MICC</name>
<comment type="similarity">
    <text evidence="1">Belongs to the xanthine dehydrogenase family.</text>
</comment>
<proteinExistence type="inferred from homology"/>
<dbReference type="PROSITE" id="PS00197">
    <property type="entry name" value="2FE2S_FER_1"/>
    <property type="match status" value="1"/>
</dbReference>
<dbReference type="InterPro" id="IPR036856">
    <property type="entry name" value="Ald_Oxase/Xan_DH_a/b_sf"/>
</dbReference>
<feature type="region of interest" description="Disordered" evidence="6">
    <location>
        <begin position="1"/>
        <end position="38"/>
    </location>
</feature>
<evidence type="ECO:0000256" key="3">
    <source>
        <dbReference type="ARBA" id="ARBA00022723"/>
    </source>
</evidence>
<dbReference type="InterPro" id="IPR046867">
    <property type="entry name" value="AldOxase/xan_DH_MoCoBD2"/>
</dbReference>
<evidence type="ECO:0000256" key="5">
    <source>
        <dbReference type="ARBA" id="ARBA00023004"/>
    </source>
</evidence>
<dbReference type="InterPro" id="IPR001041">
    <property type="entry name" value="2Fe-2S_ferredoxin-type"/>
</dbReference>
<feature type="region of interest" description="Disordered" evidence="6">
    <location>
        <begin position="235"/>
        <end position="266"/>
    </location>
</feature>
<dbReference type="InterPro" id="IPR016208">
    <property type="entry name" value="Ald_Oxase/xanthine_DH-like"/>
</dbReference>
<dbReference type="EMBL" id="BAABEO010000023">
    <property type="protein sequence ID" value="GAA3693890.1"/>
    <property type="molecule type" value="Genomic_DNA"/>
</dbReference>
<dbReference type="InterPro" id="IPR008274">
    <property type="entry name" value="AldOxase/xan_DH_MoCoBD1"/>
</dbReference>
<dbReference type="CDD" id="cd00207">
    <property type="entry name" value="fer2"/>
    <property type="match status" value="1"/>
</dbReference>
<evidence type="ECO:0000256" key="2">
    <source>
        <dbReference type="ARBA" id="ARBA00022505"/>
    </source>
</evidence>
<keyword evidence="2" id="KW-0500">Molybdenum</keyword>
<accession>A0ABP7CP74</accession>
<dbReference type="PANTHER" id="PTHR11908:SF132">
    <property type="entry name" value="ALDEHYDE OXIDASE 1-RELATED"/>
    <property type="match status" value="1"/>
</dbReference>
<keyword evidence="5" id="KW-0408">Iron</keyword>
<dbReference type="Gene3D" id="3.10.20.30">
    <property type="match status" value="1"/>
</dbReference>
<dbReference type="InterPro" id="IPR000674">
    <property type="entry name" value="Ald_Oxase/Xan_DH_a/b"/>
</dbReference>
<protein>
    <submittedName>
        <fullName evidence="8">Molybdopterin-dependent oxidoreductase</fullName>
    </submittedName>
</protein>
<organism evidence="8 9">
    <name type="scientific">Arthrobacter ginkgonis</name>
    <dbReference type="NCBI Taxonomy" id="1630594"/>
    <lineage>
        <taxon>Bacteria</taxon>
        <taxon>Bacillati</taxon>
        <taxon>Actinomycetota</taxon>
        <taxon>Actinomycetes</taxon>
        <taxon>Micrococcales</taxon>
        <taxon>Micrococcaceae</taxon>
        <taxon>Arthrobacter</taxon>
    </lineage>
</organism>
<dbReference type="Gene3D" id="3.90.1170.50">
    <property type="entry name" value="Aldehyde oxidase/xanthine dehydrogenase, a/b hammerhead"/>
    <property type="match status" value="1"/>
</dbReference>
<dbReference type="Pfam" id="PF01799">
    <property type="entry name" value="Fer2_2"/>
    <property type="match status" value="1"/>
</dbReference>
<dbReference type="InterPro" id="IPR036884">
    <property type="entry name" value="2Fe-2S-bd_dom_sf"/>
</dbReference>
<dbReference type="PROSITE" id="PS51085">
    <property type="entry name" value="2FE2S_FER_2"/>
    <property type="match status" value="1"/>
</dbReference>
<evidence type="ECO:0000313" key="8">
    <source>
        <dbReference type="EMBL" id="GAA3693890.1"/>
    </source>
</evidence>
<dbReference type="SUPFAM" id="SSF47741">
    <property type="entry name" value="CO dehydrogenase ISP C-domain like"/>
    <property type="match status" value="1"/>
</dbReference>
<dbReference type="SUPFAM" id="SSF54292">
    <property type="entry name" value="2Fe-2S ferredoxin-like"/>
    <property type="match status" value="1"/>
</dbReference>
<dbReference type="Pfam" id="PF00111">
    <property type="entry name" value="Fer2"/>
    <property type="match status" value="1"/>
</dbReference>
<gene>
    <name evidence="8" type="ORF">GCM10023081_34030</name>
</gene>
<evidence type="ECO:0000313" key="9">
    <source>
        <dbReference type="Proteomes" id="UP001500752"/>
    </source>
</evidence>
<dbReference type="InterPro" id="IPR006058">
    <property type="entry name" value="2Fe2S_fd_BS"/>
</dbReference>
<reference evidence="9" key="1">
    <citation type="journal article" date="2019" name="Int. J. Syst. Evol. Microbiol.">
        <title>The Global Catalogue of Microorganisms (GCM) 10K type strain sequencing project: providing services to taxonomists for standard genome sequencing and annotation.</title>
        <authorList>
            <consortium name="The Broad Institute Genomics Platform"/>
            <consortium name="The Broad Institute Genome Sequencing Center for Infectious Disease"/>
            <person name="Wu L."/>
            <person name="Ma J."/>
        </authorList>
    </citation>
    <scope>NUCLEOTIDE SEQUENCE [LARGE SCALE GENOMIC DNA]</scope>
    <source>
        <strain evidence="9">JCM 30742</strain>
    </source>
</reference>
<dbReference type="Pfam" id="PF02738">
    <property type="entry name" value="MoCoBD_1"/>
    <property type="match status" value="1"/>
</dbReference>
<dbReference type="Proteomes" id="UP001500752">
    <property type="component" value="Unassembled WGS sequence"/>
</dbReference>
<dbReference type="SUPFAM" id="SSF56003">
    <property type="entry name" value="Molybdenum cofactor-binding domain"/>
    <property type="match status" value="1"/>
</dbReference>
<evidence type="ECO:0000256" key="1">
    <source>
        <dbReference type="ARBA" id="ARBA00006849"/>
    </source>
</evidence>
<evidence type="ECO:0000259" key="7">
    <source>
        <dbReference type="PROSITE" id="PS51085"/>
    </source>
</evidence>
<evidence type="ECO:0000256" key="6">
    <source>
        <dbReference type="SAM" id="MobiDB-lite"/>
    </source>
</evidence>
<dbReference type="InterPro" id="IPR036010">
    <property type="entry name" value="2Fe-2S_ferredoxin-like_sf"/>
</dbReference>
<feature type="compositionally biased region" description="Polar residues" evidence="6">
    <location>
        <begin position="253"/>
        <end position="262"/>
    </location>
</feature>
<keyword evidence="9" id="KW-1185">Reference proteome</keyword>
<dbReference type="Gene3D" id="3.30.365.10">
    <property type="entry name" value="Aldehyde oxidase/xanthine dehydrogenase, molybdopterin binding domain"/>
    <property type="match status" value="4"/>
</dbReference>
<dbReference type="PIRSF" id="PIRSF000127">
    <property type="entry name" value="Xanthine_DH"/>
    <property type="match status" value="1"/>
</dbReference>
<feature type="domain" description="2Fe-2S ferredoxin-type" evidence="7">
    <location>
        <begin position="34"/>
        <end position="109"/>
    </location>
</feature>
<dbReference type="InterPro" id="IPR012675">
    <property type="entry name" value="Beta-grasp_dom_sf"/>
</dbReference>
<dbReference type="PANTHER" id="PTHR11908">
    <property type="entry name" value="XANTHINE DEHYDROGENASE"/>
    <property type="match status" value="1"/>
</dbReference>
<keyword evidence="4" id="KW-0560">Oxidoreductase</keyword>
<dbReference type="SMART" id="SM01008">
    <property type="entry name" value="Ald_Xan_dh_C"/>
    <property type="match status" value="1"/>
</dbReference>
<evidence type="ECO:0000256" key="4">
    <source>
        <dbReference type="ARBA" id="ARBA00023002"/>
    </source>
</evidence>
<dbReference type="SUPFAM" id="SSF54665">
    <property type="entry name" value="CO dehydrogenase molybdoprotein N-domain-like"/>
    <property type="match status" value="1"/>
</dbReference>
<comment type="caution">
    <text evidence="8">The sequence shown here is derived from an EMBL/GenBank/DDBJ whole genome shotgun (WGS) entry which is preliminary data.</text>
</comment>